<evidence type="ECO:0000256" key="4">
    <source>
        <dbReference type="ARBA" id="ARBA00023316"/>
    </source>
</evidence>
<dbReference type="FunCoup" id="A0A132BAX2">
    <property type="interactions" value="61"/>
</dbReference>
<name>A0A132BAX2_MOLSC</name>
<organism evidence="7 8">
    <name type="scientific">Mollisia scopiformis</name>
    <name type="common">Conifer needle endophyte fungus</name>
    <name type="synonym">Phialocephala scopiformis</name>
    <dbReference type="NCBI Taxonomy" id="149040"/>
    <lineage>
        <taxon>Eukaryota</taxon>
        <taxon>Fungi</taxon>
        <taxon>Dikarya</taxon>
        <taxon>Ascomycota</taxon>
        <taxon>Pezizomycotina</taxon>
        <taxon>Leotiomycetes</taxon>
        <taxon>Helotiales</taxon>
        <taxon>Mollisiaceae</taxon>
        <taxon>Mollisia</taxon>
    </lineage>
</organism>
<dbReference type="GO" id="GO:0005576">
    <property type="term" value="C:extracellular region"/>
    <property type="evidence" value="ECO:0007669"/>
    <property type="project" value="TreeGrafter"/>
</dbReference>
<dbReference type="Proteomes" id="UP000070700">
    <property type="component" value="Unassembled WGS sequence"/>
</dbReference>
<dbReference type="GO" id="GO:0005737">
    <property type="term" value="C:cytoplasm"/>
    <property type="evidence" value="ECO:0007669"/>
    <property type="project" value="UniProtKB-ARBA"/>
</dbReference>
<dbReference type="InParanoid" id="A0A132BAX2"/>
<dbReference type="GO" id="GO:0009986">
    <property type="term" value="C:cell surface"/>
    <property type="evidence" value="ECO:0007669"/>
    <property type="project" value="TreeGrafter"/>
</dbReference>
<dbReference type="PANTHER" id="PTHR31297:SF43">
    <property type="entry name" value="GLUCAN 1,3-BETA-GLUCOSIDASE 3"/>
    <property type="match status" value="1"/>
</dbReference>
<dbReference type="GeneID" id="28822193"/>
<keyword evidence="4" id="KW-0961">Cell wall biogenesis/degradation</keyword>
<dbReference type="GO" id="GO:0046557">
    <property type="term" value="F:glucan endo-1,6-beta-glucosidase activity"/>
    <property type="evidence" value="ECO:0007669"/>
    <property type="project" value="TreeGrafter"/>
</dbReference>
<dbReference type="KEGG" id="psco:LY89DRAFT_658230"/>
<evidence type="ECO:0000256" key="2">
    <source>
        <dbReference type="ARBA" id="ARBA00022801"/>
    </source>
</evidence>
<sequence length="513" mass="55468">MAAAPLSPPSSDDIFRYRYQHGTNLGSIFVLERWLTGSMYVDAIPGDAELDAINANLTTYGPDTTRAKWEAHWNNALSADDLNWLVNIAHANMLRLPIGWFTLGPAYCTGTAFDGAPAQVYVNAWAAVRTLVQRCHDVGIGVLIDLHALPGGANPDIHSGTSSGVAGLWENAANLNLASSCLVFIANEINTMPGVVGLQFCNEAVTGAAALGMFDWYGSTTWQVNQVNKTVPVYISDAWALGAAIPFMKNMNPTTAGALNPMIIDTHRYYCFSDADKALSPQQILATIPTELNEMDGMDGNVFNGGAACVLVGEYSCVLDPSTWAKTTTDQVTPLKQQFGTVQCQRWQSRAGGCSFWTYKMDWMDGGDWGFKQQTESGDIAAPPMMSLAVTDINARVSSADAQAQGLHDTALSGHTSYWNSTAPGQTFEFFRYDQGWWNGWSDARTFFLARTTGLVPGGGGGSGGVDKIGFLDLWVRKRMFETGNTQSQAGFGWEWEQGCRKGVGDFEGVVGV</sequence>
<reference evidence="7 8" key="1">
    <citation type="submission" date="2015-10" db="EMBL/GenBank/DDBJ databases">
        <title>Full genome of DAOMC 229536 Phialocephala scopiformis, a fungal endophyte of spruce producing the potent anti-insectan compound rugulosin.</title>
        <authorList>
            <consortium name="DOE Joint Genome Institute"/>
            <person name="Walker A.K."/>
            <person name="Frasz S.L."/>
            <person name="Seifert K.A."/>
            <person name="Miller J.D."/>
            <person name="Mondo S.J."/>
            <person name="Labutti K."/>
            <person name="Lipzen A."/>
            <person name="Dockter R."/>
            <person name="Kennedy M."/>
            <person name="Grigoriev I.V."/>
            <person name="Spatafora J.W."/>
        </authorList>
    </citation>
    <scope>NUCLEOTIDE SEQUENCE [LARGE SCALE GENOMIC DNA]</scope>
    <source>
        <strain evidence="7 8">CBS 120377</strain>
    </source>
</reference>
<dbReference type="SUPFAM" id="SSF51445">
    <property type="entry name" value="(Trans)glycosidases"/>
    <property type="match status" value="1"/>
</dbReference>
<keyword evidence="3 5" id="KW-0326">Glycosidase</keyword>
<accession>A0A132BAX2</accession>
<dbReference type="InterPro" id="IPR050386">
    <property type="entry name" value="Glycosyl_hydrolase_5"/>
</dbReference>
<keyword evidence="2 5" id="KW-0378">Hydrolase</keyword>
<dbReference type="GO" id="GO:0009251">
    <property type="term" value="P:glucan catabolic process"/>
    <property type="evidence" value="ECO:0007669"/>
    <property type="project" value="TreeGrafter"/>
</dbReference>
<dbReference type="InterPro" id="IPR001547">
    <property type="entry name" value="Glyco_hydro_5"/>
</dbReference>
<evidence type="ECO:0000259" key="6">
    <source>
        <dbReference type="Pfam" id="PF00150"/>
    </source>
</evidence>
<dbReference type="OrthoDB" id="1887033at2759"/>
<comment type="similarity">
    <text evidence="1 5">Belongs to the glycosyl hydrolase 5 (cellulase A) family.</text>
</comment>
<evidence type="ECO:0000256" key="1">
    <source>
        <dbReference type="ARBA" id="ARBA00005641"/>
    </source>
</evidence>
<protein>
    <submittedName>
        <fullName evidence="7">Glycoside hydrolase</fullName>
    </submittedName>
</protein>
<dbReference type="PANTHER" id="PTHR31297">
    <property type="entry name" value="GLUCAN ENDO-1,6-BETA-GLUCOSIDASE B"/>
    <property type="match status" value="1"/>
</dbReference>
<dbReference type="AlphaFoldDB" id="A0A132BAX2"/>
<dbReference type="FunFam" id="3.20.20.80:FF:000100">
    <property type="entry name" value="Glycoside hydrolase superfamily"/>
    <property type="match status" value="1"/>
</dbReference>
<evidence type="ECO:0000256" key="5">
    <source>
        <dbReference type="RuleBase" id="RU361153"/>
    </source>
</evidence>
<gene>
    <name evidence="7" type="ORF">LY89DRAFT_658230</name>
</gene>
<evidence type="ECO:0000256" key="3">
    <source>
        <dbReference type="ARBA" id="ARBA00023295"/>
    </source>
</evidence>
<dbReference type="GO" id="GO:0071555">
    <property type="term" value="P:cell wall organization"/>
    <property type="evidence" value="ECO:0007669"/>
    <property type="project" value="UniProtKB-KW"/>
</dbReference>
<feature type="domain" description="Glycoside hydrolase family 5" evidence="6">
    <location>
        <begin position="66"/>
        <end position="270"/>
    </location>
</feature>
<proteinExistence type="inferred from homology"/>
<evidence type="ECO:0000313" key="8">
    <source>
        <dbReference type="Proteomes" id="UP000070700"/>
    </source>
</evidence>
<dbReference type="EMBL" id="KQ947433">
    <property type="protein sequence ID" value="KUJ09149.1"/>
    <property type="molecule type" value="Genomic_DNA"/>
</dbReference>
<dbReference type="InterPro" id="IPR017853">
    <property type="entry name" value="GH"/>
</dbReference>
<dbReference type="Gene3D" id="3.20.20.80">
    <property type="entry name" value="Glycosidases"/>
    <property type="match status" value="1"/>
</dbReference>
<evidence type="ECO:0000313" key="7">
    <source>
        <dbReference type="EMBL" id="KUJ09149.1"/>
    </source>
</evidence>
<dbReference type="RefSeq" id="XP_018063504.1">
    <property type="nucleotide sequence ID" value="XM_018212467.1"/>
</dbReference>
<keyword evidence="8" id="KW-1185">Reference proteome</keyword>
<dbReference type="Pfam" id="PF00150">
    <property type="entry name" value="Cellulase"/>
    <property type="match status" value="1"/>
</dbReference>